<dbReference type="Pfam" id="PF13419">
    <property type="entry name" value="HAD_2"/>
    <property type="match status" value="1"/>
</dbReference>
<dbReference type="InterPro" id="IPR023198">
    <property type="entry name" value="PGP-like_dom2"/>
</dbReference>
<dbReference type="InterPro" id="IPR023214">
    <property type="entry name" value="HAD_sf"/>
</dbReference>
<accession>A0ABV2KW76</accession>
<name>A0ABV2KW76_9BACI</name>
<dbReference type="Gene3D" id="1.10.150.240">
    <property type="entry name" value="Putative phosphatase, domain 2"/>
    <property type="match status" value="1"/>
</dbReference>
<dbReference type="EC" id="3.6.1.1" evidence="3"/>
<comment type="caution">
    <text evidence="3">The sequence shown here is derived from an EMBL/GenBank/DDBJ whole genome shotgun (WGS) entry which is preliminary data.</text>
</comment>
<sequence length="212" mass="23461">MTVKTLLFDLDGTLIDSNDLIVESFRYTLKKHTGRDYERDDILPFIGPPLGDTLQTIDPNQVDEMMATYREHNLSNHDAYIKMYDGVYDVIRQLHEDGYPMAIVTTKIQSSARKGLELTGLDQFFDVVIGLDDVEAAKPSADPVLRGMRALGGEIESTLMVGDNSHDIEAGQNAGVQTAAVGWSAKGRDYVASFKPDYILDDMADLLDIVKG</sequence>
<dbReference type="NCBIfam" id="NF009804">
    <property type="entry name" value="PRK13288.1"/>
    <property type="match status" value="1"/>
</dbReference>
<dbReference type="Gene3D" id="3.40.50.1000">
    <property type="entry name" value="HAD superfamily/HAD-like"/>
    <property type="match status" value="1"/>
</dbReference>
<dbReference type="CDD" id="cd02616">
    <property type="entry name" value="HAD_PPase"/>
    <property type="match status" value="1"/>
</dbReference>
<dbReference type="InterPro" id="IPR006439">
    <property type="entry name" value="HAD-SF_hydro_IA"/>
</dbReference>
<dbReference type="PRINTS" id="PR00413">
    <property type="entry name" value="HADHALOGNASE"/>
</dbReference>
<evidence type="ECO:0000313" key="3">
    <source>
        <dbReference type="EMBL" id="MET3682950.1"/>
    </source>
</evidence>
<dbReference type="SFLD" id="SFLDG01135">
    <property type="entry name" value="C1.5.6:_HAD__Beta-PGM__Phospha"/>
    <property type="match status" value="1"/>
</dbReference>
<reference evidence="3 4" key="1">
    <citation type="submission" date="2024-06" db="EMBL/GenBank/DDBJ databases">
        <title>Genomic Encyclopedia of Type Strains, Phase IV (KMG-IV): sequencing the most valuable type-strain genomes for metagenomic binning, comparative biology and taxonomic classification.</title>
        <authorList>
            <person name="Goeker M."/>
        </authorList>
    </citation>
    <scope>NUCLEOTIDE SEQUENCE [LARGE SCALE GENOMIC DNA]</scope>
    <source>
        <strain evidence="3 4">DSM 23520</strain>
    </source>
</reference>
<dbReference type="NCBIfam" id="TIGR01509">
    <property type="entry name" value="HAD-SF-IA-v3"/>
    <property type="match status" value="1"/>
</dbReference>
<keyword evidence="2" id="KW-0460">Magnesium</keyword>
<dbReference type="PANTHER" id="PTHR43434">
    <property type="entry name" value="PHOSPHOGLYCOLATE PHOSPHATASE"/>
    <property type="match status" value="1"/>
</dbReference>
<dbReference type="PANTHER" id="PTHR43434:SF26">
    <property type="entry name" value="PYROPHOSPHATASE PPAX"/>
    <property type="match status" value="1"/>
</dbReference>
<proteinExistence type="predicted"/>
<evidence type="ECO:0000313" key="4">
    <source>
        <dbReference type="Proteomes" id="UP001549167"/>
    </source>
</evidence>
<dbReference type="InterPro" id="IPR041492">
    <property type="entry name" value="HAD_2"/>
</dbReference>
<dbReference type="Proteomes" id="UP001549167">
    <property type="component" value="Unassembled WGS sequence"/>
</dbReference>
<dbReference type="NCBIfam" id="TIGR01549">
    <property type="entry name" value="HAD-SF-IA-v1"/>
    <property type="match status" value="1"/>
</dbReference>
<gene>
    <name evidence="3" type="ORF">ABID56_001040</name>
</gene>
<dbReference type="SUPFAM" id="SSF56784">
    <property type="entry name" value="HAD-like"/>
    <property type="match status" value="1"/>
</dbReference>
<evidence type="ECO:0000256" key="1">
    <source>
        <dbReference type="ARBA" id="ARBA00022801"/>
    </source>
</evidence>
<dbReference type="EMBL" id="JBEPMX010000004">
    <property type="protein sequence ID" value="MET3682950.1"/>
    <property type="molecule type" value="Genomic_DNA"/>
</dbReference>
<dbReference type="SFLD" id="SFLDG01129">
    <property type="entry name" value="C1.5:_HAD__Beta-PGM__Phosphata"/>
    <property type="match status" value="1"/>
</dbReference>
<dbReference type="InterPro" id="IPR036412">
    <property type="entry name" value="HAD-like_sf"/>
</dbReference>
<dbReference type="SFLD" id="SFLDS00003">
    <property type="entry name" value="Haloacid_Dehalogenase"/>
    <property type="match status" value="1"/>
</dbReference>
<dbReference type="GO" id="GO:0004427">
    <property type="term" value="F:inorganic diphosphate phosphatase activity"/>
    <property type="evidence" value="ECO:0007669"/>
    <property type="project" value="UniProtKB-EC"/>
</dbReference>
<dbReference type="RefSeq" id="WP_354219549.1">
    <property type="nucleotide sequence ID" value="NZ_JBEPMX010000004.1"/>
</dbReference>
<organism evidence="3 4">
    <name type="scientific">Alkalibacillus flavidus</name>
    <dbReference type="NCBI Taxonomy" id="546021"/>
    <lineage>
        <taxon>Bacteria</taxon>
        <taxon>Bacillati</taxon>
        <taxon>Bacillota</taxon>
        <taxon>Bacilli</taxon>
        <taxon>Bacillales</taxon>
        <taxon>Bacillaceae</taxon>
        <taxon>Alkalibacillus</taxon>
    </lineage>
</organism>
<dbReference type="InterPro" id="IPR050155">
    <property type="entry name" value="HAD-like_hydrolase_sf"/>
</dbReference>
<evidence type="ECO:0000256" key="2">
    <source>
        <dbReference type="ARBA" id="ARBA00022842"/>
    </source>
</evidence>
<keyword evidence="4" id="KW-1185">Reference proteome</keyword>
<keyword evidence="1 3" id="KW-0378">Hydrolase</keyword>
<protein>
    <submittedName>
        <fullName evidence="3">Pyrophosphatase PpaX</fullName>
        <ecNumber evidence="3">3.6.1.1</ecNumber>
    </submittedName>
</protein>